<reference evidence="2 3" key="1">
    <citation type="journal article" date="2019" name="Int. J. Syst. Evol. Microbiol.">
        <title>Faecalibacillus intestinalis gen. nov., sp. nov. and Faecalibacillus faecis sp. nov., isolated from human faeces.</title>
        <authorList>
            <person name="Seo B."/>
            <person name="Jeon K."/>
            <person name="Baek I."/>
            <person name="Lee Y.M."/>
            <person name="Baek K."/>
            <person name="Ko G."/>
        </authorList>
    </citation>
    <scope>NUCLEOTIDE SEQUENCE [LARGE SCALE GENOMIC DNA]</scope>
    <source>
        <strain evidence="2 3">SNUG30099</strain>
    </source>
</reference>
<proteinExistence type="predicted"/>
<protein>
    <recommendedName>
        <fullName evidence="1">Smf/DprA SLOG domain-containing protein</fullName>
    </recommendedName>
</protein>
<comment type="caution">
    <text evidence="2">The sequence shown here is derived from an EMBL/GenBank/DDBJ whole genome shotgun (WGS) entry which is preliminary data.</text>
</comment>
<evidence type="ECO:0000313" key="2">
    <source>
        <dbReference type="EMBL" id="PST39815.1"/>
    </source>
</evidence>
<keyword evidence="3" id="KW-1185">Reference proteome</keyword>
<dbReference type="EMBL" id="PYLQ01000015">
    <property type="protein sequence ID" value="PST39815.1"/>
    <property type="molecule type" value="Genomic_DNA"/>
</dbReference>
<gene>
    <name evidence="2" type="ORF">C7U54_10025</name>
</gene>
<name>A0A2T3FX04_9FIRM</name>
<evidence type="ECO:0000313" key="3">
    <source>
        <dbReference type="Proteomes" id="UP000240974"/>
    </source>
</evidence>
<dbReference type="Pfam" id="PF02481">
    <property type="entry name" value="DNA_processg_A"/>
    <property type="match status" value="1"/>
</dbReference>
<sequence length="163" mass="19209">MDLLFSYKGGDKNMDNVLLYFSLKHEGDFKKIYESLKAKEPVDENEFIKLKRVLKTKYVTILDSNYPDFLKQVSCPPFVLFYEGNLKLAKNLKVGDAFIYSAFNDKRYLSTVEPSTDKGKFCFDYIIACESHDEFFNIREHVMDKKVPLKDYSKNTKHKQQER</sequence>
<dbReference type="Proteomes" id="UP000240974">
    <property type="component" value="Unassembled WGS sequence"/>
</dbReference>
<organism evidence="2 3">
    <name type="scientific">Faecalibacillus intestinalis</name>
    <dbReference type="NCBI Taxonomy" id="1982626"/>
    <lineage>
        <taxon>Bacteria</taxon>
        <taxon>Bacillati</taxon>
        <taxon>Bacillota</taxon>
        <taxon>Erysipelotrichia</taxon>
        <taxon>Erysipelotrichales</taxon>
        <taxon>Coprobacillaceae</taxon>
        <taxon>Faecalibacillus</taxon>
    </lineage>
</organism>
<feature type="domain" description="Smf/DprA SLOG" evidence="1">
    <location>
        <begin position="57"/>
        <end position="94"/>
    </location>
</feature>
<dbReference type="AlphaFoldDB" id="A0A2T3FX04"/>
<evidence type="ECO:0000259" key="1">
    <source>
        <dbReference type="Pfam" id="PF02481"/>
    </source>
</evidence>
<dbReference type="Gene3D" id="3.40.50.450">
    <property type="match status" value="1"/>
</dbReference>
<accession>A0A2T3FX04</accession>
<dbReference type="InterPro" id="IPR057666">
    <property type="entry name" value="DrpA_SLOG"/>
</dbReference>